<dbReference type="RefSeq" id="WP_176756865.1">
    <property type="nucleotide sequence ID" value="NZ_CBCSBQ010000005.1"/>
</dbReference>
<proteinExistence type="predicted"/>
<dbReference type="EMBL" id="FMTY01000001">
    <property type="protein sequence ID" value="SCX03538.1"/>
    <property type="molecule type" value="Genomic_DNA"/>
</dbReference>
<accession>A0A1G4VA59</accession>
<dbReference type="Proteomes" id="UP000182124">
    <property type="component" value="Unassembled WGS sequence"/>
</dbReference>
<protein>
    <submittedName>
        <fullName evidence="2">Uncharacterized protein</fullName>
    </submittedName>
</protein>
<evidence type="ECO:0000313" key="3">
    <source>
        <dbReference type="Proteomes" id="UP000182124"/>
    </source>
</evidence>
<name>A0A1G4VA59_9FLAO</name>
<gene>
    <name evidence="2" type="ORF">SAMN02927925_00691</name>
</gene>
<keyword evidence="1" id="KW-1133">Transmembrane helix</keyword>
<dbReference type="AlphaFoldDB" id="A0A1G4VA59"/>
<dbReference type="STRING" id="329186.SAMN02927925_00691"/>
<organism evidence="2 3">
    <name type="scientific">Flavobacterium saliperosum</name>
    <dbReference type="NCBI Taxonomy" id="329186"/>
    <lineage>
        <taxon>Bacteria</taxon>
        <taxon>Pseudomonadati</taxon>
        <taxon>Bacteroidota</taxon>
        <taxon>Flavobacteriia</taxon>
        <taxon>Flavobacteriales</taxon>
        <taxon>Flavobacteriaceae</taxon>
        <taxon>Flavobacterium</taxon>
    </lineage>
</organism>
<feature type="transmembrane region" description="Helical" evidence="1">
    <location>
        <begin position="25"/>
        <end position="48"/>
    </location>
</feature>
<evidence type="ECO:0000313" key="2">
    <source>
        <dbReference type="EMBL" id="SCX03538.1"/>
    </source>
</evidence>
<evidence type="ECO:0000256" key="1">
    <source>
        <dbReference type="SAM" id="Phobius"/>
    </source>
</evidence>
<reference evidence="2 3" key="1">
    <citation type="submission" date="2016-10" db="EMBL/GenBank/DDBJ databases">
        <authorList>
            <person name="de Groot N.N."/>
        </authorList>
    </citation>
    <scope>NUCLEOTIDE SEQUENCE [LARGE SCALE GENOMIC DNA]</scope>
    <source>
        <strain evidence="2 3">CGMCC 1.3801</strain>
    </source>
</reference>
<keyword evidence="1" id="KW-0812">Transmembrane</keyword>
<sequence length="58" mass="6720">MSPLFLLVQQTNIEEKIKNAPDSGYQIGVLIGTFIPFVVLVAIAYWMYYRAKKREKNL</sequence>
<keyword evidence="1" id="KW-0472">Membrane</keyword>